<feature type="compositionally biased region" description="Basic and acidic residues" evidence="1">
    <location>
        <begin position="72"/>
        <end position="99"/>
    </location>
</feature>
<feature type="non-terminal residue" evidence="2">
    <location>
        <position position="1"/>
    </location>
</feature>
<gene>
    <name evidence="2" type="ORF">B0H17DRAFT_1155380</name>
</gene>
<proteinExistence type="predicted"/>
<organism evidence="2 3">
    <name type="scientific">Mycena rosella</name>
    <name type="common">Pink bonnet</name>
    <name type="synonym">Agaricus rosellus</name>
    <dbReference type="NCBI Taxonomy" id="1033263"/>
    <lineage>
        <taxon>Eukaryota</taxon>
        <taxon>Fungi</taxon>
        <taxon>Dikarya</taxon>
        <taxon>Basidiomycota</taxon>
        <taxon>Agaricomycotina</taxon>
        <taxon>Agaricomycetes</taxon>
        <taxon>Agaricomycetidae</taxon>
        <taxon>Agaricales</taxon>
        <taxon>Marasmiineae</taxon>
        <taxon>Mycenaceae</taxon>
        <taxon>Mycena</taxon>
    </lineage>
</organism>
<protein>
    <submittedName>
        <fullName evidence="2">Uncharacterized protein</fullName>
    </submittedName>
</protein>
<dbReference type="AlphaFoldDB" id="A0AAD7AWU1"/>
<dbReference type="EMBL" id="JARKIE010001652">
    <property type="protein sequence ID" value="KAJ7601307.1"/>
    <property type="molecule type" value="Genomic_DNA"/>
</dbReference>
<dbReference type="Proteomes" id="UP001221757">
    <property type="component" value="Unassembled WGS sequence"/>
</dbReference>
<sequence length="291" mass="33020">MYQCPACPEPRIELLTEWSGDDERLPPQPPMIVIIGDTQYQKAEERLQRLRWRQSTLLSNSMSATNGGKRRREGETEDASRVKARQEEPPKKALRRPWEADDEENLARARRRTDSDEAESPTPPPGGVLTSDESPTTEGAERGVGVSYEKRNEDEIPFLFTTNMPSNSEDARTPGSALTLTDTEDKAFKRQALDSIGILFNAELQRWLDRYIPLPAKIRPPRYAAGALVRVRVQERACARRARVNHLMRAREGWASVRSVLRVCLYPVAAKESAAIKDKRAQREEEKARKA</sequence>
<accession>A0AAD7AWU1</accession>
<reference evidence="2" key="1">
    <citation type="submission" date="2023-03" db="EMBL/GenBank/DDBJ databases">
        <title>Massive genome expansion in bonnet fungi (Mycena s.s.) driven by repeated elements and novel gene families across ecological guilds.</title>
        <authorList>
            <consortium name="Lawrence Berkeley National Laboratory"/>
            <person name="Harder C.B."/>
            <person name="Miyauchi S."/>
            <person name="Viragh M."/>
            <person name="Kuo A."/>
            <person name="Thoen E."/>
            <person name="Andreopoulos B."/>
            <person name="Lu D."/>
            <person name="Skrede I."/>
            <person name="Drula E."/>
            <person name="Henrissat B."/>
            <person name="Morin E."/>
            <person name="Kohler A."/>
            <person name="Barry K."/>
            <person name="LaButti K."/>
            <person name="Morin E."/>
            <person name="Salamov A."/>
            <person name="Lipzen A."/>
            <person name="Mereny Z."/>
            <person name="Hegedus B."/>
            <person name="Baldrian P."/>
            <person name="Stursova M."/>
            <person name="Weitz H."/>
            <person name="Taylor A."/>
            <person name="Grigoriev I.V."/>
            <person name="Nagy L.G."/>
            <person name="Martin F."/>
            <person name="Kauserud H."/>
        </authorList>
    </citation>
    <scope>NUCLEOTIDE SEQUENCE</scope>
    <source>
        <strain evidence="2">CBHHK067</strain>
    </source>
</reference>
<feature type="region of interest" description="Disordered" evidence="1">
    <location>
        <begin position="58"/>
        <end position="148"/>
    </location>
</feature>
<keyword evidence="3" id="KW-1185">Reference proteome</keyword>
<evidence type="ECO:0000313" key="3">
    <source>
        <dbReference type="Proteomes" id="UP001221757"/>
    </source>
</evidence>
<name>A0AAD7AWU1_MYCRO</name>
<evidence type="ECO:0000256" key="1">
    <source>
        <dbReference type="SAM" id="MobiDB-lite"/>
    </source>
</evidence>
<evidence type="ECO:0000313" key="2">
    <source>
        <dbReference type="EMBL" id="KAJ7601307.1"/>
    </source>
</evidence>
<comment type="caution">
    <text evidence="2">The sequence shown here is derived from an EMBL/GenBank/DDBJ whole genome shotgun (WGS) entry which is preliminary data.</text>
</comment>